<sequence length="110" mass="11666">MVLPPCHVYSALVKNTAPHLVKVKATYTLPNGAADVEVEVPIQPGETASLEQKLLQVKQMTLTGYIRRIAVEGGAVLEAPFTGVSSPVKDYAVEVHSDGGALQLRATGTR</sequence>
<reference evidence="1 2" key="1">
    <citation type="journal article" date="2018" name="BMC Genomics">
        <title>Genomic comparison of Trypanosoma conorhini and Trypanosoma rangeli to Trypanosoma cruzi strains of high and low virulence.</title>
        <authorList>
            <person name="Bradwell K.R."/>
            <person name="Koparde V.N."/>
            <person name="Matveyev A.V."/>
            <person name="Serrano M.G."/>
            <person name="Alves J.M."/>
            <person name="Parikh H."/>
            <person name="Huang B."/>
            <person name="Lee V."/>
            <person name="Espinosa-Alvarez O."/>
            <person name="Ortiz P.A."/>
            <person name="Costa-Martins A.G."/>
            <person name="Teixeira M.M."/>
            <person name="Buck G.A."/>
        </authorList>
    </citation>
    <scope>NUCLEOTIDE SEQUENCE [LARGE SCALE GENOMIC DNA]</scope>
    <source>
        <strain evidence="1 2">025E</strain>
    </source>
</reference>
<name>A0A3R7LBM6_9TRYP</name>
<dbReference type="GeneID" id="40315889"/>
<comment type="caution">
    <text evidence="1">The sequence shown here is derived from an EMBL/GenBank/DDBJ whole genome shotgun (WGS) entry which is preliminary data.</text>
</comment>
<dbReference type="RefSeq" id="XP_029230655.1">
    <property type="nucleotide sequence ID" value="XM_029369206.1"/>
</dbReference>
<keyword evidence="2" id="KW-1185">Reference proteome</keyword>
<dbReference type="EMBL" id="MKKU01000089">
    <property type="protein sequence ID" value="RNF25130.1"/>
    <property type="molecule type" value="Genomic_DNA"/>
</dbReference>
<proteinExistence type="predicted"/>
<evidence type="ECO:0000313" key="1">
    <source>
        <dbReference type="EMBL" id="RNF25130.1"/>
    </source>
</evidence>
<protein>
    <submittedName>
        <fullName evidence="1">Uncharacterized protein</fullName>
    </submittedName>
</protein>
<dbReference type="OrthoDB" id="9991797at2759"/>
<evidence type="ECO:0000313" key="2">
    <source>
        <dbReference type="Proteomes" id="UP000284403"/>
    </source>
</evidence>
<organism evidence="1 2">
    <name type="scientific">Trypanosoma conorhini</name>
    <dbReference type="NCBI Taxonomy" id="83891"/>
    <lineage>
        <taxon>Eukaryota</taxon>
        <taxon>Discoba</taxon>
        <taxon>Euglenozoa</taxon>
        <taxon>Kinetoplastea</taxon>
        <taxon>Metakinetoplastina</taxon>
        <taxon>Trypanosomatida</taxon>
        <taxon>Trypanosomatidae</taxon>
        <taxon>Trypanosoma</taxon>
    </lineage>
</organism>
<gene>
    <name evidence="1" type="ORF">Tco025E_02278</name>
</gene>
<accession>A0A3R7LBM6</accession>
<dbReference type="Proteomes" id="UP000284403">
    <property type="component" value="Unassembled WGS sequence"/>
</dbReference>
<dbReference type="AlphaFoldDB" id="A0A3R7LBM6"/>